<evidence type="ECO:0000256" key="4">
    <source>
        <dbReference type="ARBA" id="ARBA00023326"/>
    </source>
</evidence>
<dbReference type="Pfam" id="PF03442">
    <property type="entry name" value="CBM_X2"/>
    <property type="match status" value="1"/>
</dbReference>
<dbReference type="InterPro" id="IPR013783">
    <property type="entry name" value="Ig-like_fold"/>
</dbReference>
<feature type="compositionally biased region" description="Low complexity" evidence="5">
    <location>
        <begin position="1039"/>
        <end position="1076"/>
    </location>
</feature>
<feature type="domain" description="SLH" evidence="6">
    <location>
        <begin position="1365"/>
        <end position="1424"/>
    </location>
</feature>
<name>A0ABS4JI47_9BACL</name>
<keyword evidence="8" id="KW-1185">Reference proteome</keyword>
<sequence>MNSRIWKRQISSIICLSLVLSLFSAWLLPTEHAKATSGSILDPNQNYVWKELGSLEGGTQGDQSIGSDVYDGVPYIAYLQQEGMDKFLNVYQFVNSDWEIIGNNSNFSTERDINYVALVVKDGIPIVAYAPPSGVLKVKQYNKTSQEWEQLGSDLLSNAAYMKLKLGPDGQIYLVYNYGMEVYVKRFNGLDWVNVNASGPAIHDGAAPSLTFKGSGPDAVPYVIYHVMSNNSGKTGQMGIRYLENNVWKDDTSLEKTTGYEPSLIFYENQPVINYINDELNSIADGTNFGENLSAGWYFGTKIYSVGNELYLPVNNSIYKKNVDSNSWVKVNTFGNSAVAYKDGFHVDNNTLYISMIENGKVVFKKLEKDSSSQDEFAGGDGSEATPYQITNAEQLNNVRKHLDKNFILVNDIDLNVAPYNAEEGWEPLGSSEDAFKGKFNGNGKKISNLYIEKAKPNLGLFGYTESATIQDVNLENVNVVGLDNNASNYKARVGSLVGRASDTEITHVSSSGEVRGVNYVGGLVGTLEGRSRIIESSSSVNVTISHEMGGGLVGQVAGGGEIKPEIKRSFATGNVFGEVTGENEINGRMLGGFIGELVYAEISDCYALGSIKGGGQLGGFVGNVYNSSINNAYSVGELEGSFPLDNPSERQVNAFGPKEEGSTYSEVYYNKDAISFEQQDGDMGTGLKTKDLKDRTKYPLAWDFAKIWEIREGVNDGYPHLRWLTSSGPVQPIEAPGFNPAPIAGPGSQAESTSLTGVVGGEESHFVVQVSSNTITAPNIGDDAPKGTGVTTPYTPGSDITGVDAITNKYVGVYEVDKAGKVVKFNLITLTEQDIKHSPGSPVEAPALDAKPVAVPGELSNTTTLTAAVGDASHHLVIKIATKLIATPNVGDTAPTMDLGVLNPYTSGEEITGLDYYSGAYLGVYEVDSLDKVVKFSLVKLPSSGNSVTPDHADFDKKPESAGNTEVKVTLASRDSLVRIANQDTEMVLVAGNDYSVNEDRVKIKKSYLNTLPVGITWLKFTFSSGQPQQLKITVTDSSVNNSGNNNGNNNGNNSSGESSNSTSNTLPTPVTPNTGADILVNGKVEKAGTAATSKRGEQIVTTIAVDQKKLDDKLAAEGQGVVVTIPLTSSSDVVIGELNGQMIKNMEDKLAVLKLQTDRATYTLPAKQININAISSQFGQSVALKDIKLQIEMAVPTADMVKVVENAAAKGTFSLMVPPVNFTVQAVYNGKTIEVSKFNAYVERLVAIPDGVDPNKITTGVVVDPDGTVRHVPTKVTQINGKFYAVINSLTNSTYSVVWHPLEFSDVASHWAKKAVNDMGSRMVIEGMGDGKFNPDQNITRAEFAAIVVRGLGLKPEKGATPFSDVKSADWYSSAVETAYAYQLINGFEDGTFRPNDQITREQAMVIIAKAMRITQLKAKLPAQTADAALRPYTDAVKASGWAYEGIADSLKAGIIKGRSDVLLAPQAFITRAEVAAIMERLLQKSDLI</sequence>
<dbReference type="InterPro" id="IPR051465">
    <property type="entry name" value="Cell_Envelope_Struct_Comp"/>
</dbReference>
<evidence type="ECO:0000313" key="8">
    <source>
        <dbReference type="Proteomes" id="UP001519288"/>
    </source>
</evidence>
<proteinExistence type="predicted"/>
<dbReference type="InterPro" id="IPR040751">
    <property type="entry name" value="SbsC_C"/>
</dbReference>
<dbReference type="RefSeq" id="WP_209862597.1">
    <property type="nucleotide sequence ID" value="NZ_JAGGLD010000003.1"/>
</dbReference>
<feature type="region of interest" description="Disordered" evidence="5">
    <location>
        <begin position="947"/>
        <end position="967"/>
    </location>
</feature>
<dbReference type="Pfam" id="PF18316">
    <property type="entry name" value="S-l_SbsC_C"/>
    <property type="match status" value="2"/>
</dbReference>
<organism evidence="7 8">
    <name type="scientific">Paenibacillus shirakamiensis</name>
    <dbReference type="NCBI Taxonomy" id="1265935"/>
    <lineage>
        <taxon>Bacteria</taxon>
        <taxon>Bacillati</taxon>
        <taxon>Bacillota</taxon>
        <taxon>Bacilli</taxon>
        <taxon>Bacillales</taxon>
        <taxon>Paenibacillaceae</taxon>
        <taxon>Paenibacillus</taxon>
    </lineage>
</organism>
<feature type="domain" description="SLH" evidence="6">
    <location>
        <begin position="1432"/>
        <end position="1491"/>
    </location>
</feature>
<dbReference type="SUPFAM" id="SSF81296">
    <property type="entry name" value="E set domains"/>
    <property type="match status" value="1"/>
</dbReference>
<accession>A0ABS4JI47</accession>
<feature type="region of interest" description="Disordered" evidence="5">
    <location>
        <begin position="1038"/>
        <end position="1078"/>
    </location>
</feature>
<dbReference type="PANTHER" id="PTHR43308">
    <property type="entry name" value="OUTER MEMBRANE PROTEIN ALPHA-RELATED"/>
    <property type="match status" value="1"/>
</dbReference>
<dbReference type="EMBL" id="JAGGLD010000003">
    <property type="protein sequence ID" value="MBP2001396.1"/>
    <property type="molecule type" value="Genomic_DNA"/>
</dbReference>
<evidence type="ECO:0000256" key="1">
    <source>
        <dbReference type="ARBA" id="ARBA00022729"/>
    </source>
</evidence>
<evidence type="ECO:0000256" key="5">
    <source>
        <dbReference type="SAM" id="MobiDB-lite"/>
    </source>
</evidence>
<keyword evidence="4" id="KW-0624">Polysaccharide degradation</keyword>
<dbReference type="InterPro" id="IPR001119">
    <property type="entry name" value="SLH_dom"/>
</dbReference>
<keyword evidence="3" id="KW-0119">Carbohydrate metabolism</keyword>
<evidence type="ECO:0000259" key="6">
    <source>
        <dbReference type="PROSITE" id="PS51272"/>
    </source>
</evidence>
<dbReference type="Pfam" id="PF00395">
    <property type="entry name" value="SLH"/>
    <property type="match status" value="3"/>
</dbReference>
<dbReference type="Gene3D" id="2.160.20.110">
    <property type="match status" value="1"/>
</dbReference>
<dbReference type="Proteomes" id="UP001519288">
    <property type="component" value="Unassembled WGS sequence"/>
</dbReference>
<feature type="compositionally biased region" description="Basic and acidic residues" evidence="5">
    <location>
        <begin position="952"/>
        <end position="961"/>
    </location>
</feature>
<protein>
    <recommendedName>
        <fullName evidence="6">SLH domain-containing protein</fullName>
    </recommendedName>
</protein>
<evidence type="ECO:0000313" key="7">
    <source>
        <dbReference type="EMBL" id="MBP2001396.1"/>
    </source>
</evidence>
<evidence type="ECO:0000256" key="3">
    <source>
        <dbReference type="ARBA" id="ARBA00023277"/>
    </source>
</evidence>
<comment type="caution">
    <text evidence="7">The sequence shown here is derived from an EMBL/GenBank/DDBJ whole genome shotgun (WGS) entry which is preliminary data.</text>
</comment>
<dbReference type="PROSITE" id="PS51272">
    <property type="entry name" value="SLH"/>
    <property type="match status" value="3"/>
</dbReference>
<feature type="domain" description="SLH" evidence="6">
    <location>
        <begin position="1301"/>
        <end position="1364"/>
    </location>
</feature>
<dbReference type="InterPro" id="IPR014756">
    <property type="entry name" value="Ig_E-set"/>
</dbReference>
<keyword evidence="1" id="KW-0732">Signal</keyword>
<evidence type="ECO:0000256" key="2">
    <source>
        <dbReference type="ARBA" id="ARBA00023001"/>
    </source>
</evidence>
<dbReference type="InterPro" id="IPR005102">
    <property type="entry name" value="Carbo-bd_X2"/>
</dbReference>
<keyword evidence="2" id="KW-0136">Cellulose degradation</keyword>
<dbReference type="Gene3D" id="2.60.40.10">
    <property type="entry name" value="Immunoglobulins"/>
    <property type="match status" value="1"/>
</dbReference>
<reference evidence="7 8" key="1">
    <citation type="submission" date="2021-03" db="EMBL/GenBank/DDBJ databases">
        <title>Genomic Encyclopedia of Type Strains, Phase IV (KMG-IV): sequencing the most valuable type-strain genomes for metagenomic binning, comparative biology and taxonomic classification.</title>
        <authorList>
            <person name="Goeker M."/>
        </authorList>
    </citation>
    <scope>NUCLEOTIDE SEQUENCE [LARGE SCALE GENOMIC DNA]</scope>
    <source>
        <strain evidence="7 8">DSM 26806</strain>
    </source>
</reference>
<gene>
    <name evidence="7" type="ORF">J2Z69_002439</name>
</gene>